<protein>
    <submittedName>
        <fullName evidence="1">Uncharacterized protein</fullName>
    </submittedName>
</protein>
<reference evidence="1" key="2">
    <citation type="submission" date="2021-08" db="EMBL/GenBank/DDBJ databases">
        <authorList>
            <person name="Tani A."/>
            <person name="Ola A."/>
            <person name="Ogura Y."/>
            <person name="Katsura K."/>
            <person name="Hayashi T."/>
        </authorList>
    </citation>
    <scope>NUCLEOTIDE SEQUENCE</scope>
    <source>
        <strain evidence="1">NBRC 15686</strain>
    </source>
</reference>
<sequence>MNAPRLLTAPFVARSKASCLASFLASCLGSFSALVPVLSLVFSLVLALSVIGGSLGAAAAGLHDLDTLEAAWHGCVREAYARQRPEQGRVGAQRNTLDECREHEDRLVAATMREQVRADEAARRAGLPLSVRAGAWAASVAAYVVDPVSSWLQGWRGAAR</sequence>
<comment type="caution">
    <text evidence="1">The sequence shown here is derived from an EMBL/GenBank/DDBJ whole genome shotgun (WGS) entry which is preliminary data.</text>
</comment>
<organism evidence="1 2">
    <name type="scientific">Methylorubrum aminovorans</name>
    <dbReference type="NCBI Taxonomy" id="269069"/>
    <lineage>
        <taxon>Bacteria</taxon>
        <taxon>Pseudomonadati</taxon>
        <taxon>Pseudomonadota</taxon>
        <taxon>Alphaproteobacteria</taxon>
        <taxon>Hyphomicrobiales</taxon>
        <taxon>Methylobacteriaceae</taxon>
        <taxon>Methylorubrum</taxon>
    </lineage>
</organism>
<name>A0ABQ4UHQ2_9HYPH</name>
<proteinExistence type="predicted"/>
<reference evidence="1" key="1">
    <citation type="journal article" date="2021" name="Front. Microbiol.">
        <title>Comprehensive Comparative Genomics and Phenotyping of Methylobacterium Species.</title>
        <authorList>
            <person name="Alessa O."/>
            <person name="Ogura Y."/>
            <person name="Fujitani Y."/>
            <person name="Takami H."/>
            <person name="Hayashi T."/>
            <person name="Sahin N."/>
            <person name="Tani A."/>
        </authorList>
    </citation>
    <scope>NUCLEOTIDE SEQUENCE</scope>
    <source>
        <strain evidence="1">NBRC 15686</strain>
    </source>
</reference>
<dbReference type="EMBL" id="BPRC01000011">
    <property type="protein sequence ID" value="GJE66113.1"/>
    <property type="molecule type" value="Genomic_DNA"/>
</dbReference>
<accession>A0ABQ4UHQ2</accession>
<keyword evidence="2" id="KW-1185">Reference proteome</keyword>
<evidence type="ECO:0000313" key="1">
    <source>
        <dbReference type="EMBL" id="GJE66113.1"/>
    </source>
</evidence>
<dbReference type="PROSITE" id="PS51257">
    <property type="entry name" value="PROKAR_LIPOPROTEIN"/>
    <property type="match status" value="1"/>
</dbReference>
<dbReference type="Proteomes" id="UP001055039">
    <property type="component" value="Unassembled WGS sequence"/>
</dbReference>
<gene>
    <name evidence="1" type="ORF">LNAOJCKE_3327</name>
</gene>
<evidence type="ECO:0000313" key="2">
    <source>
        <dbReference type="Proteomes" id="UP001055039"/>
    </source>
</evidence>